<dbReference type="AlphaFoldDB" id="A0A8S3XEX5"/>
<gene>
    <name evidence="2" type="ORF">PAPOLLO_LOCUS16402</name>
</gene>
<organism evidence="2 3">
    <name type="scientific">Parnassius apollo</name>
    <name type="common">Apollo butterfly</name>
    <name type="synonym">Papilio apollo</name>
    <dbReference type="NCBI Taxonomy" id="110799"/>
    <lineage>
        <taxon>Eukaryota</taxon>
        <taxon>Metazoa</taxon>
        <taxon>Ecdysozoa</taxon>
        <taxon>Arthropoda</taxon>
        <taxon>Hexapoda</taxon>
        <taxon>Insecta</taxon>
        <taxon>Pterygota</taxon>
        <taxon>Neoptera</taxon>
        <taxon>Endopterygota</taxon>
        <taxon>Lepidoptera</taxon>
        <taxon>Glossata</taxon>
        <taxon>Ditrysia</taxon>
        <taxon>Papilionoidea</taxon>
        <taxon>Papilionidae</taxon>
        <taxon>Parnassiinae</taxon>
        <taxon>Parnassini</taxon>
        <taxon>Parnassius</taxon>
        <taxon>Parnassius</taxon>
    </lineage>
</organism>
<sequence length="194" mass="22001">MCDPLILLLLLVEVKVTPNSRTTQIVLKTKPGGFEVIPVVSNPNELNNDYKSVISKNTGKELQLLADCKTRWGSISTMVDRFNRLRSCVSKALIDMNSDIKFTQSEFHTLDNFQKSLNIIKVTVEAQYLRNATLLTADAAMKFMLRKLDSQNSTLSRLLARSLRVRISQRRLSIASTLQYLQNLETYFNEVANA</sequence>
<protein>
    <submittedName>
        <fullName evidence="2">(apollo) hypothetical protein</fullName>
    </submittedName>
</protein>
<feature type="signal peptide" evidence="1">
    <location>
        <begin position="1"/>
        <end position="16"/>
    </location>
</feature>
<proteinExistence type="predicted"/>
<name>A0A8S3XEX5_PARAO</name>
<comment type="caution">
    <text evidence="2">The sequence shown here is derived from an EMBL/GenBank/DDBJ whole genome shotgun (WGS) entry which is preliminary data.</text>
</comment>
<feature type="chain" id="PRO_5035731750" evidence="1">
    <location>
        <begin position="17"/>
        <end position="194"/>
    </location>
</feature>
<evidence type="ECO:0000313" key="2">
    <source>
        <dbReference type="EMBL" id="CAG5015605.1"/>
    </source>
</evidence>
<accession>A0A8S3XEX5</accession>
<evidence type="ECO:0000313" key="3">
    <source>
        <dbReference type="Proteomes" id="UP000691718"/>
    </source>
</evidence>
<dbReference type="OrthoDB" id="7881929at2759"/>
<evidence type="ECO:0000256" key="1">
    <source>
        <dbReference type="SAM" id="SignalP"/>
    </source>
</evidence>
<dbReference type="EMBL" id="CAJQZP010001083">
    <property type="protein sequence ID" value="CAG5015605.1"/>
    <property type="molecule type" value="Genomic_DNA"/>
</dbReference>
<keyword evidence="1" id="KW-0732">Signal</keyword>
<dbReference type="Proteomes" id="UP000691718">
    <property type="component" value="Unassembled WGS sequence"/>
</dbReference>
<keyword evidence="3" id="KW-1185">Reference proteome</keyword>
<reference evidence="2" key="1">
    <citation type="submission" date="2021-04" db="EMBL/GenBank/DDBJ databases">
        <authorList>
            <person name="Tunstrom K."/>
        </authorList>
    </citation>
    <scope>NUCLEOTIDE SEQUENCE</scope>
</reference>